<sequence>MDETKSTSIDSSKSQEKLSEADSRLQIENEGEKTQKRPNSPTAAETPPEKKQKVKKGKEKKKVKSQIDLDKQCGVINSHNNKPCTRSLTCKSHSLTLKRSVTGRSQLFDTLLSRYQKKSIVRSQGENNKPNNNNDNNKQDDVKEKVDVEQNIDISSSAP</sequence>
<dbReference type="SMR" id="A0A2I1DZE2"/>
<reference evidence="2" key="1">
    <citation type="submission" date="2020-05" db="EMBL/GenBank/DDBJ databases">
        <authorList>
            <person name="Rincon C."/>
            <person name="Sanders R I."/>
            <person name="Robbins C."/>
            <person name="Chaturvedi A."/>
        </authorList>
    </citation>
    <scope>NUCLEOTIDE SEQUENCE</scope>
    <source>
        <strain evidence="2">CHB12</strain>
    </source>
</reference>
<evidence type="ECO:0000313" key="3">
    <source>
        <dbReference type="Proteomes" id="UP000684084"/>
    </source>
</evidence>
<name>A0A2I1DZE2_9GLOM</name>
<dbReference type="OrthoDB" id="21678at2759"/>
<feature type="compositionally biased region" description="Low complexity" evidence="1">
    <location>
        <begin position="126"/>
        <end position="136"/>
    </location>
</feature>
<dbReference type="VEuPathDB" id="FungiDB:RhiirFUN_020059"/>
<dbReference type="InterPro" id="IPR037804">
    <property type="entry name" value="SGF73"/>
</dbReference>
<feature type="compositionally biased region" description="Basic and acidic residues" evidence="1">
    <location>
        <begin position="137"/>
        <end position="148"/>
    </location>
</feature>
<dbReference type="Pfam" id="PF08313">
    <property type="entry name" value="SCA7"/>
    <property type="match status" value="1"/>
</dbReference>
<feature type="compositionally biased region" description="Basic and acidic residues" evidence="1">
    <location>
        <begin position="13"/>
        <end position="35"/>
    </location>
</feature>
<dbReference type="PROSITE" id="PS51505">
    <property type="entry name" value="SCA7"/>
    <property type="match status" value="1"/>
</dbReference>
<dbReference type="VEuPathDB" id="FungiDB:RhiirA1_524246"/>
<feature type="region of interest" description="Disordered" evidence="1">
    <location>
        <begin position="119"/>
        <end position="159"/>
    </location>
</feature>
<dbReference type="AlphaFoldDB" id="A0A2I1DZE2"/>
<gene>
    <name evidence="2" type="ORF">CHRIB12_LOCUS13886</name>
</gene>
<dbReference type="GO" id="GO:0006357">
    <property type="term" value="P:regulation of transcription by RNA polymerase II"/>
    <property type="evidence" value="ECO:0007669"/>
    <property type="project" value="TreeGrafter"/>
</dbReference>
<feature type="compositionally biased region" description="Basic residues" evidence="1">
    <location>
        <begin position="52"/>
        <end position="64"/>
    </location>
</feature>
<dbReference type="InterPro" id="IPR013243">
    <property type="entry name" value="SCA7_dom"/>
</dbReference>
<organism evidence="2 3">
    <name type="scientific">Rhizophagus irregularis</name>
    <dbReference type="NCBI Taxonomy" id="588596"/>
    <lineage>
        <taxon>Eukaryota</taxon>
        <taxon>Fungi</taxon>
        <taxon>Fungi incertae sedis</taxon>
        <taxon>Mucoromycota</taxon>
        <taxon>Glomeromycotina</taxon>
        <taxon>Glomeromycetes</taxon>
        <taxon>Glomerales</taxon>
        <taxon>Glomeraceae</taxon>
        <taxon>Rhizophagus</taxon>
    </lineage>
</organism>
<evidence type="ECO:0000313" key="2">
    <source>
        <dbReference type="EMBL" id="CAB5373121.1"/>
    </source>
</evidence>
<feature type="region of interest" description="Disordered" evidence="1">
    <location>
        <begin position="1"/>
        <end position="84"/>
    </location>
</feature>
<dbReference type="GO" id="GO:1904802">
    <property type="term" value="P:RITS complex assembly"/>
    <property type="evidence" value="ECO:0007669"/>
    <property type="project" value="TreeGrafter"/>
</dbReference>
<dbReference type="Gene3D" id="6.10.140.1270">
    <property type="match status" value="1"/>
</dbReference>
<accession>A0A2I1DZE2</accession>
<dbReference type="GO" id="GO:0031048">
    <property type="term" value="P:regulatory ncRNA-mediated heterochromatin formation"/>
    <property type="evidence" value="ECO:0007669"/>
    <property type="project" value="TreeGrafter"/>
</dbReference>
<proteinExistence type="predicted"/>
<dbReference type="PANTHER" id="PTHR47805:SF1">
    <property type="entry name" value="SAGA-ASSOCIATED FACTOR 73"/>
    <property type="match status" value="1"/>
</dbReference>
<dbReference type="Proteomes" id="UP000684084">
    <property type="component" value="Unassembled WGS sequence"/>
</dbReference>
<protein>
    <submittedName>
        <fullName evidence="2">Uncharacterized protein</fullName>
    </submittedName>
</protein>
<dbReference type="GO" id="GO:0000124">
    <property type="term" value="C:SAGA complex"/>
    <property type="evidence" value="ECO:0007669"/>
    <property type="project" value="InterPro"/>
</dbReference>
<comment type="caution">
    <text evidence="2">The sequence shown here is derived from an EMBL/GenBank/DDBJ whole genome shotgun (WGS) entry which is preliminary data.</text>
</comment>
<dbReference type="EMBL" id="CAGKOT010000031">
    <property type="protein sequence ID" value="CAB5373121.1"/>
    <property type="molecule type" value="Genomic_DNA"/>
</dbReference>
<feature type="compositionally biased region" description="Polar residues" evidence="1">
    <location>
        <begin position="1"/>
        <end position="12"/>
    </location>
</feature>
<feature type="compositionally biased region" description="Polar residues" evidence="1">
    <location>
        <begin position="75"/>
        <end position="84"/>
    </location>
</feature>
<dbReference type="VEuPathDB" id="FungiDB:FUN_013464"/>
<dbReference type="PANTHER" id="PTHR47805">
    <property type="entry name" value="SAGA-ASSOCIATED FACTOR 73"/>
    <property type="match status" value="1"/>
</dbReference>
<evidence type="ECO:0000256" key="1">
    <source>
        <dbReference type="SAM" id="MobiDB-lite"/>
    </source>
</evidence>